<dbReference type="STRING" id="3914.A0A0L9UCH6"/>
<dbReference type="Gramene" id="KOM40262">
    <property type="protein sequence ID" value="KOM40262"/>
    <property type="gene ID" value="LR48_Vigan04g046000"/>
</dbReference>
<comment type="similarity">
    <text evidence="1">Belongs to the short-chain dehydrogenases/reductases (SDR) family.</text>
</comment>
<gene>
    <name evidence="3" type="ORF">LR48_Vigan04g046000</name>
</gene>
<dbReference type="FunFam" id="3.40.50.720:FF:000084">
    <property type="entry name" value="Short-chain dehydrogenase reductase"/>
    <property type="match status" value="1"/>
</dbReference>
<feature type="compositionally biased region" description="Pro residues" evidence="2">
    <location>
        <begin position="299"/>
        <end position="309"/>
    </location>
</feature>
<dbReference type="InterPro" id="IPR036291">
    <property type="entry name" value="NAD(P)-bd_dom_sf"/>
</dbReference>
<dbReference type="Pfam" id="PF13561">
    <property type="entry name" value="adh_short_C2"/>
    <property type="match status" value="1"/>
</dbReference>
<dbReference type="Proteomes" id="UP000053144">
    <property type="component" value="Chromosome 4"/>
</dbReference>
<dbReference type="PRINTS" id="PR00081">
    <property type="entry name" value="GDHRDH"/>
</dbReference>
<dbReference type="InterPro" id="IPR020904">
    <property type="entry name" value="Sc_DH/Rdtase_CS"/>
</dbReference>
<protein>
    <submittedName>
        <fullName evidence="3">Uncharacterized protein</fullName>
    </submittedName>
</protein>
<evidence type="ECO:0000313" key="3">
    <source>
        <dbReference type="EMBL" id="KOM40262.1"/>
    </source>
</evidence>
<dbReference type="EMBL" id="CM003374">
    <property type="protein sequence ID" value="KOM40262.1"/>
    <property type="molecule type" value="Genomic_DNA"/>
</dbReference>
<dbReference type="PANTHER" id="PTHR42820:SF21">
    <property type="entry name" value="SHORT-CHAIN DEHYDROGENASE REDUCTASE 3B-LIKE"/>
    <property type="match status" value="1"/>
</dbReference>
<name>A0A0L9UCH6_PHAAN</name>
<sequence>MADSANSMQNGAQKLVGKVAIVTGGASGIGEETARQFANHGARMVVIADIQDQLGNRVAASIGSHRCTYIRCDVREEEQVKELVDSTVNAYGQLDVMFSNAGIVSHSDQTILDLDFSQFDRLFAINARAMAACVKHAARSMVERRVRGSIVCTASVAASQGSVGLTDYVMSKHAVKGLVRCASVQLGVHGIRVNCVSPSGLVTPLTRATHATMEIEELQKLYEQRSRLKGVVLSAKHVADAVLFLASGDSEFVTGHDLVVDGSFSSSSSTPPEFFFLCSPSVLLPPLHYRRTSNLLPRKPIPPSLPQSPWPHRRCPTPKPVTPPTPTTLTPPPIRTATGRDLASPREAIWTRSFSATGRDLAPPPDEIWTRSRSATGRDLDAISQRHRTRSGRDLATPPDEIWTRSRNTTGHNLNTIWLCHQTRCCISLMY</sequence>
<dbReference type="InterPro" id="IPR002347">
    <property type="entry name" value="SDR_fam"/>
</dbReference>
<accession>A0A0L9UCH6</accession>
<feature type="region of interest" description="Disordered" evidence="2">
    <location>
        <begin position="298"/>
        <end position="342"/>
    </location>
</feature>
<organism evidence="3 4">
    <name type="scientific">Phaseolus angularis</name>
    <name type="common">Azuki bean</name>
    <name type="synonym">Vigna angularis</name>
    <dbReference type="NCBI Taxonomy" id="3914"/>
    <lineage>
        <taxon>Eukaryota</taxon>
        <taxon>Viridiplantae</taxon>
        <taxon>Streptophyta</taxon>
        <taxon>Embryophyta</taxon>
        <taxon>Tracheophyta</taxon>
        <taxon>Spermatophyta</taxon>
        <taxon>Magnoliopsida</taxon>
        <taxon>eudicotyledons</taxon>
        <taxon>Gunneridae</taxon>
        <taxon>Pentapetalae</taxon>
        <taxon>rosids</taxon>
        <taxon>fabids</taxon>
        <taxon>Fabales</taxon>
        <taxon>Fabaceae</taxon>
        <taxon>Papilionoideae</taxon>
        <taxon>50 kb inversion clade</taxon>
        <taxon>NPAAA clade</taxon>
        <taxon>indigoferoid/millettioid clade</taxon>
        <taxon>Phaseoleae</taxon>
        <taxon>Vigna</taxon>
    </lineage>
</organism>
<evidence type="ECO:0000313" key="4">
    <source>
        <dbReference type="Proteomes" id="UP000053144"/>
    </source>
</evidence>
<proteinExistence type="inferred from homology"/>
<evidence type="ECO:0000256" key="1">
    <source>
        <dbReference type="ARBA" id="ARBA00006484"/>
    </source>
</evidence>
<dbReference type="Gene3D" id="3.40.50.720">
    <property type="entry name" value="NAD(P)-binding Rossmann-like Domain"/>
    <property type="match status" value="1"/>
</dbReference>
<evidence type="ECO:0000256" key="2">
    <source>
        <dbReference type="SAM" id="MobiDB-lite"/>
    </source>
</evidence>
<feature type="compositionally biased region" description="Pro residues" evidence="2">
    <location>
        <begin position="317"/>
        <end position="334"/>
    </location>
</feature>
<reference evidence="4" key="1">
    <citation type="journal article" date="2015" name="Proc. Natl. Acad. Sci. U.S.A.">
        <title>Genome sequencing of adzuki bean (Vigna angularis) provides insight into high starch and low fat accumulation and domestication.</title>
        <authorList>
            <person name="Yang K."/>
            <person name="Tian Z."/>
            <person name="Chen C."/>
            <person name="Luo L."/>
            <person name="Zhao B."/>
            <person name="Wang Z."/>
            <person name="Yu L."/>
            <person name="Li Y."/>
            <person name="Sun Y."/>
            <person name="Li W."/>
            <person name="Chen Y."/>
            <person name="Li Y."/>
            <person name="Zhang Y."/>
            <person name="Ai D."/>
            <person name="Zhao J."/>
            <person name="Shang C."/>
            <person name="Ma Y."/>
            <person name="Wu B."/>
            <person name="Wang M."/>
            <person name="Gao L."/>
            <person name="Sun D."/>
            <person name="Zhang P."/>
            <person name="Guo F."/>
            <person name="Wang W."/>
            <person name="Li Y."/>
            <person name="Wang J."/>
            <person name="Varshney R.K."/>
            <person name="Wang J."/>
            <person name="Ling H.Q."/>
            <person name="Wan P."/>
        </authorList>
    </citation>
    <scope>NUCLEOTIDE SEQUENCE</scope>
    <source>
        <strain evidence="4">cv. Jingnong 6</strain>
    </source>
</reference>
<dbReference type="AlphaFoldDB" id="A0A0L9UCH6"/>
<dbReference type="PANTHER" id="PTHR42820">
    <property type="entry name" value="SHORT-CHAIN DEHYDROGENASE REDUCTASE"/>
    <property type="match status" value="1"/>
</dbReference>
<dbReference type="SUPFAM" id="SSF51735">
    <property type="entry name" value="NAD(P)-binding Rossmann-fold domains"/>
    <property type="match status" value="1"/>
</dbReference>
<dbReference type="PROSITE" id="PS00061">
    <property type="entry name" value="ADH_SHORT"/>
    <property type="match status" value="1"/>
</dbReference>